<keyword evidence="6 9" id="KW-0560">Oxidoreductase</keyword>
<evidence type="ECO:0000256" key="5">
    <source>
        <dbReference type="ARBA" id="ARBA00022827"/>
    </source>
</evidence>
<dbReference type="InterPro" id="IPR046373">
    <property type="entry name" value="Acyl-CoA_Oxase/DH_mid-dom_sf"/>
</dbReference>
<dbReference type="InterPro" id="IPR013786">
    <property type="entry name" value="AcylCoA_DH/ox_N"/>
</dbReference>
<dbReference type="InterPro" id="IPR009100">
    <property type="entry name" value="AcylCoA_DH/oxidase_NM_dom_sf"/>
</dbReference>
<dbReference type="OrthoDB" id="9765339at2"/>
<dbReference type="PANTHER" id="PTHR43884:SF41">
    <property type="entry name" value="ACYL-COA DEHYDROGENASE"/>
    <property type="match status" value="1"/>
</dbReference>
<name>A0A0M5IYC8_9BACT</name>
<dbReference type="RefSeq" id="WP_053549340.1">
    <property type="nucleotide sequence ID" value="NZ_CP010802.1"/>
</dbReference>
<evidence type="ECO:0000256" key="1">
    <source>
        <dbReference type="ARBA" id="ARBA00001974"/>
    </source>
</evidence>
<evidence type="ECO:0000256" key="7">
    <source>
        <dbReference type="ARBA" id="ARBA00066362"/>
    </source>
</evidence>
<evidence type="ECO:0000259" key="11">
    <source>
        <dbReference type="Pfam" id="PF02770"/>
    </source>
</evidence>
<dbReference type="InterPro" id="IPR037069">
    <property type="entry name" value="AcylCoA_DH/ox_N_sf"/>
</dbReference>
<dbReference type="EMBL" id="CP010802">
    <property type="protein sequence ID" value="ALC15106.1"/>
    <property type="molecule type" value="Genomic_DNA"/>
</dbReference>
<comment type="cofactor">
    <cofactor evidence="1 9">
        <name>FAD</name>
        <dbReference type="ChEBI" id="CHEBI:57692"/>
    </cofactor>
</comment>
<dbReference type="InterPro" id="IPR006091">
    <property type="entry name" value="Acyl-CoA_Oxase/DH_mid-dom"/>
</dbReference>
<feature type="domain" description="Acyl-CoA oxidase/dehydrogenase middle" evidence="11">
    <location>
        <begin position="123"/>
        <end position="219"/>
    </location>
</feature>
<dbReference type="FunFam" id="1.10.540.10:FF:000002">
    <property type="entry name" value="Acyl-CoA dehydrogenase FadE19"/>
    <property type="match status" value="1"/>
</dbReference>
<dbReference type="Gene3D" id="1.20.140.10">
    <property type="entry name" value="Butyryl-CoA Dehydrogenase, subunit A, domain 3"/>
    <property type="match status" value="1"/>
</dbReference>
<dbReference type="PROSITE" id="PS00072">
    <property type="entry name" value="ACYL_COA_DH_1"/>
    <property type="match status" value="1"/>
</dbReference>
<evidence type="ECO:0000256" key="4">
    <source>
        <dbReference type="ARBA" id="ARBA00022630"/>
    </source>
</evidence>
<evidence type="ECO:0000256" key="3">
    <source>
        <dbReference type="ARBA" id="ARBA00011881"/>
    </source>
</evidence>
<dbReference type="Pfam" id="PF02770">
    <property type="entry name" value="Acyl-CoA_dh_M"/>
    <property type="match status" value="1"/>
</dbReference>
<keyword evidence="5 9" id="KW-0274">FAD</keyword>
<dbReference type="Pfam" id="PF00441">
    <property type="entry name" value="Acyl-CoA_dh_1"/>
    <property type="match status" value="1"/>
</dbReference>
<evidence type="ECO:0000256" key="6">
    <source>
        <dbReference type="ARBA" id="ARBA00023002"/>
    </source>
</evidence>
<keyword evidence="14" id="KW-1185">Reference proteome</keyword>
<dbReference type="EC" id="1.3.8.10" evidence="7"/>
<keyword evidence="4 9" id="KW-0285">Flavoprotein</keyword>
<feature type="domain" description="Acyl-CoA dehydrogenase/oxidase N-terminal" evidence="12">
    <location>
        <begin position="6"/>
        <end position="118"/>
    </location>
</feature>
<dbReference type="SUPFAM" id="SSF47203">
    <property type="entry name" value="Acyl-CoA dehydrogenase C-terminal domain-like"/>
    <property type="match status" value="1"/>
</dbReference>
<dbReference type="Gene3D" id="1.10.540.10">
    <property type="entry name" value="Acyl-CoA dehydrogenase/oxidase, N-terminal domain"/>
    <property type="match status" value="1"/>
</dbReference>
<dbReference type="PATRIC" id="fig|1603606.3.peg.337"/>
<evidence type="ECO:0000259" key="10">
    <source>
        <dbReference type="Pfam" id="PF00441"/>
    </source>
</evidence>
<reference evidence="13 14" key="1">
    <citation type="submission" date="2015-07" db="EMBL/GenBank/DDBJ databases">
        <title>Isolation and Genomic Characterization of a Novel Halophilic Metal-Reducing Deltaproteobacterium from the Deep Subsurface.</title>
        <authorList>
            <person name="Badalamenti J.P."/>
            <person name="Summers Z.M."/>
            <person name="Gralnick J.A."/>
            <person name="Bond D.R."/>
        </authorList>
    </citation>
    <scope>NUCLEOTIDE SEQUENCE [LARGE SCALE GENOMIC DNA]</scope>
    <source>
        <strain evidence="13 14">WTL</strain>
    </source>
</reference>
<dbReference type="PROSITE" id="PS00073">
    <property type="entry name" value="ACYL_COA_DH_2"/>
    <property type="match status" value="1"/>
</dbReference>
<evidence type="ECO:0000256" key="2">
    <source>
        <dbReference type="ARBA" id="ARBA00009347"/>
    </source>
</evidence>
<dbReference type="PANTHER" id="PTHR43884">
    <property type="entry name" value="ACYL-COA DEHYDROGENASE"/>
    <property type="match status" value="1"/>
</dbReference>
<proteinExistence type="inferred from homology"/>
<gene>
    <name evidence="13" type="ORF">DSOUD_0311</name>
</gene>
<dbReference type="SUPFAM" id="SSF56645">
    <property type="entry name" value="Acyl-CoA dehydrogenase NM domain-like"/>
    <property type="match status" value="1"/>
</dbReference>
<dbReference type="CDD" id="cd01158">
    <property type="entry name" value="SCAD_SBCAD"/>
    <property type="match status" value="1"/>
</dbReference>
<dbReference type="GO" id="GO:0050660">
    <property type="term" value="F:flavin adenine dinucleotide binding"/>
    <property type="evidence" value="ECO:0007669"/>
    <property type="project" value="InterPro"/>
</dbReference>
<dbReference type="Pfam" id="PF02771">
    <property type="entry name" value="Acyl-CoA_dh_N"/>
    <property type="match status" value="1"/>
</dbReference>
<dbReference type="Proteomes" id="UP000057158">
    <property type="component" value="Chromosome"/>
</dbReference>
<dbReference type="STRING" id="1603606.DSOUD_0311"/>
<evidence type="ECO:0000256" key="8">
    <source>
        <dbReference type="ARBA" id="ARBA00072305"/>
    </source>
</evidence>
<dbReference type="FunFam" id="2.40.110.10:FF:000001">
    <property type="entry name" value="Acyl-CoA dehydrogenase, mitochondrial"/>
    <property type="match status" value="1"/>
</dbReference>
<dbReference type="InterPro" id="IPR006089">
    <property type="entry name" value="Acyl-CoA_DH_CS"/>
</dbReference>
<dbReference type="KEGG" id="des:DSOUD_0311"/>
<dbReference type="AlphaFoldDB" id="A0A0M5IYC8"/>
<dbReference type="Gene3D" id="2.40.110.10">
    <property type="entry name" value="Butyryl-CoA Dehydrogenase, subunit A, domain 2"/>
    <property type="match status" value="1"/>
</dbReference>
<sequence length="382" mass="41442">MNFDLTDEHKMMREMVRSFAEAELAPGTRERDENERFDRALMFDKVAELGLAGVIFPEEYGGAGADYLSYAIVVEELSRVCASTGVTLSAHVSLGANPIYKFGTEEQKQQFLVPLAEGSKLGAFGLTETSAGSDAGGTRTTAVLDGDEWILNGSKIFITNGGDAEIYVIFARTDKKAEKHHGISAFILEKDTPGFTFGKKEQKMGIRSSPTMELVFDNCRIPKGNLLGELGKGFKVAMQTLDGGRIGIASQALGIAQGAFEAAVNYARERKQFDTPIANFQGVQFILADMATQIAAARLVVYQAAYKASAGQPFSMESAMAKLIASETAMAVTTKAVQVFGGYGYTREYPVERMMRDAKITEIYEGTSEVQRLVIGTNLTRG</sequence>
<comment type="similarity">
    <text evidence="2 9">Belongs to the acyl-CoA dehydrogenase family.</text>
</comment>
<feature type="domain" description="Acyl-CoA dehydrogenase/oxidase C-terminal" evidence="10">
    <location>
        <begin position="231"/>
        <end position="379"/>
    </location>
</feature>
<dbReference type="InterPro" id="IPR036250">
    <property type="entry name" value="AcylCo_DH-like_C"/>
</dbReference>
<protein>
    <recommendedName>
        <fullName evidence="8">Cyclohex-1-ene-1-carbonyl-CoA dehydrogenase</fullName>
        <ecNumber evidence="7">1.3.8.10</ecNumber>
    </recommendedName>
</protein>
<accession>A0A0M5IYC8</accession>
<dbReference type="FunFam" id="1.20.140.10:FF:000004">
    <property type="entry name" value="Acyl-CoA dehydrogenase FadE25"/>
    <property type="match status" value="1"/>
</dbReference>
<dbReference type="InterPro" id="IPR009075">
    <property type="entry name" value="AcylCo_DH/oxidase_C"/>
</dbReference>
<evidence type="ECO:0000313" key="13">
    <source>
        <dbReference type="EMBL" id="ALC15106.1"/>
    </source>
</evidence>
<dbReference type="PIRSF" id="PIRSF016578">
    <property type="entry name" value="HsaA"/>
    <property type="match status" value="1"/>
</dbReference>
<evidence type="ECO:0000256" key="9">
    <source>
        <dbReference type="RuleBase" id="RU362125"/>
    </source>
</evidence>
<evidence type="ECO:0000313" key="14">
    <source>
        <dbReference type="Proteomes" id="UP000057158"/>
    </source>
</evidence>
<comment type="subunit">
    <text evidence="3">Homotetramer.</text>
</comment>
<dbReference type="GO" id="GO:0003995">
    <property type="term" value="F:acyl-CoA dehydrogenase activity"/>
    <property type="evidence" value="ECO:0007669"/>
    <property type="project" value="InterPro"/>
</dbReference>
<organism evidence="13 14">
    <name type="scientific">Desulfuromonas soudanensis</name>
    <dbReference type="NCBI Taxonomy" id="1603606"/>
    <lineage>
        <taxon>Bacteria</taxon>
        <taxon>Pseudomonadati</taxon>
        <taxon>Thermodesulfobacteriota</taxon>
        <taxon>Desulfuromonadia</taxon>
        <taxon>Desulfuromonadales</taxon>
        <taxon>Desulfuromonadaceae</taxon>
        <taxon>Desulfuromonas</taxon>
    </lineage>
</organism>
<evidence type="ECO:0000259" key="12">
    <source>
        <dbReference type="Pfam" id="PF02771"/>
    </source>
</evidence>